<dbReference type="EMBL" id="BEYU01000070">
    <property type="protein sequence ID" value="GBG30051.1"/>
    <property type="molecule type" value="Genomic_DNA"/>
</dbReference>
<name>A0A2R5GP12_9STRA</name>
<organism evidence="2 3">
    <name type="scientific">Hondaea fermentalgiana</name>
    <dbReference type="NCBI Taxonomy" id="2315210"/>
    <lineage>
        <taxon>Eukaryota</taxon>
        <taxon>Sar</taxon>
        <taxon>Stramenopiles</taxon>
        <taxon>Bigyra</taxon>
        <taxon>Labyrinthulomycetes</taxon>
        <taxon>Thraustochytrida</taxon>
        <taxon>Thraustochytriidae</taxon>
        <taxon>Hondaea</taxon>
    </lineage>
</organism>
<dbReference type="Gene3D" id="3.90.226.10">
    <property type="entry name" value="2-enoyl-CoA Hydratase, Chain A, domain 1"/>
    <property type="match status" value="1"/>
</dbReference>
<comment type="caution">
    <text evidence="2">The sequence shown here is derived from an EMBL/GenBank/DDBJ whole genome shotgun (WGS) entry which is preliminary data.</text>
</comment>
<evidence type="ECO:0000256" key="1">
    <source>
        <dbReference type="ARBA" id="ARBA00005254"/>
    </source>
</evidence>
<dbReference type="SUPFAM" id="SSF52096">
    <property type="entry name" value="ClpP/crotonase"/>
    <property type="match status" value="1"/>
</dbReference>
<evidence type="ECO:0000313" key="2">
    <source>
        <dbReference type="EMBL" id="GBG30051.1"/>
    </source>
</evidence>
<dbReference type="Pfam" id="PF00378">
    <property type="entry name" value="ECH_1"/>
    <property type="match status" value="1"/>
</dbReference>
<dbReference type="InterPro" id="IPR029045">
    <property type="entry name" value="ClpP/crotonase-like_dom_sf"/>
</dbReference>
<dbReference type="AlphaFoldDB" id="A0A2R5GP12"/>
<dbReference type="InParanoid" id="A0A2R5GP12"/>
<dbReference type="InterPro" id="IPR014748">
    <property type="entry name" value="Enoyl-CoA_hydra_C"/>
</dbReference>
<dbReference type="PANTHER" id="PTHR43802">
    <property type="entry name" value="ENOYL-COA HYDRATASE"/>
    <property type="match status" value="1"/>
</dbReference>
<sequence length="290" mass="31630">MVLKVEVKDKVMTMTISRPEIRNAWTEKLRDDICKAVDQANKDPNVRAVILTGDPAGNAFCAGMQLAGDKESAAVLANDIPEGRKSDNSTFRDGGGIASLAILNCTKPVIAAMNGAAVGVGMTLACCCDMRVMAEGSKCGFVFVRRGLACESISSWTLRKLVGTGKAMELVLTGRVFKSEEAPPGLFNYVLPKDQVLAKATELAREIADYTSAVGVSLSKFAILRNGNMSPEEAHLVESRMIHNALGSDDFEEGRKSFLEKRPPNFTTDPFRNLPEFYPWWVQIKTHPKL</sequence>
<dbReference type="OrthoDB" id="2018133at2759"/>
<evidence type="ECO:0000313" key="3">
    <source>
        <dbReference type="Proteomes" id="UP000241890"/>
    </source>
</evidence>
<dbReference type="PANTHER" id="PTHR43802:SF1">
    <property type="entry name" value="IP11341P-RELATED"/>
    <property type="match status" value="1"/>
</dbReference>
<comment type="similarity">
    <text evidence="1">Belongs to the enoyl-CoA hydratase/isomerase family.</text>
</comment>
<gene>
    <name evidence="2" type="ORF">FCC1311_030121</name>
</gene>
<keyword evidence="3" id="KW-1185">Reference proteome</keyword>
<reference evidence="2 3" key="1">
    <citation type="submission" date="2017-12" db="EMBL/GenBank/DDBJ databases">
        <title>Sequencing, de novo assembly and annotation of complete genome of a new Thraustochytrid species, strain FCC1311.</title>
        <authorList>
            <person name="Sedici K."/>
            <person name="Godart F."/>
            <person name="Aiese Cigliano R."/>
            <person name="Sanseverino W."/>
            <person name="Barakat M."/>
            <person name="Ortet P."/>
            <person name="Marechal E."/>
            <person name="Cagnac O."/>
            <person name="Amato A."/>
        </authorList>
    </citation>
    <scope>NUCLEOTIDE SEQUENCE [LARGE SCALE GENOMIC DNA]</scope>
</reference>
<accession>A0A2R5GP12</accession>
<dbReference type="Proteomes" id="UP000241890">
    <property type="component" value="Unassembled WGS sequence"/>
</dbReference>
<dbReference type="CDD" id="cd06558">
    <property type="entry name" value="crotonase-like"/>
    <property type="match status" value="1"/>
</dbReference>
<protein>
    <submittedName>
        <fullName evidence="2">Enoyl-CoA hydratase, mitochondrial</fullName>
    </submittedName>
</protein>
<dbReference type="InterPro" id="IPR001753">
    <property type="entry name" value="Enoyl-CoA_hydra/iso"/>
</dbReference>
<dbReference type="Gene3D" id="1.10.12.10">
    <property type="entry name" value="Lyase 2-enoyl-coa Hydratase, Chain A, domain 2"/>
    <property type="match status" value="1"/>
</dbReference>
<proteinExistence type="inferred from homology"/>